<reference evidence="1" key="2">
    <citation type="journal article" date="2021" name="Genome Biol. Evol.">
        <title>Developing a high-quality reference genome for a parasitic bivalve with doubly uniparental inheritance (Bivalvia: Unionida).</title>
        <authorList>
            <person name="Smith C.H."/>
        </authorList>
    </citation>
    <scope>NUCLEOTIDE SEQUENCE</scope>
    <source>
        <strain evidence="1">CHS0354</strain>
        <tissue evidence="1">Mantle</tissue>
    </source>
</reference>
<evidence type="ECO:0000313" key="2">
    <source>
        <dbReference type="Proteomes" id="UP001195483"/>
    </source>
</evidence>
<sequence>MATEATDAVIVPAVVRGGAGFGNRNVIGGGAGCGNGTAVGCGACCGNGAVVGDGLGNICKKLIRAYVQMLLLIMMTLKSIIPYRIFLLCNAGFNGGVNGRREDLVWDGVGENSCQL</sequence>
<organism evidence="1 2">
    <name type="scientific">Potamilus streckersoni</name>
    <dbReference type="NCBI Taxonomy" id="2493646"/>
    <lineage>
        <taxon>Eukaryota</taxon>
        <taxon>Metazoa</taxon>
        <taxon>Spiralia</taxon>
        <taxon>Lophotrochozoa</taxon>
        <taxon>Mollusca</taxon>
        <taxon>Bivalvia</taxon>
        <taxon>Autobranchia</taxon>
        <taxon>Heteroconchia</taxon>
        <taxon>Palaeoheterodonta</taxon>
        <taxon>Unionida</taxon>
        <taxon>Unionoidea</taxon>
        <taxon>Unionidae</taxon>
        <taxon>Ambleminae</taxon>
        <taxon>Lampsilini</taxon>
        <taxon>Potamilus</taxon>
    </lineage>
</organism>
<name>A0AAE0TD71_9BIVA</name>
<evidence type="ECO:0000313" key="1">
    <source>
        <dbReference type="EMBL" id="KAK3608242.1"/>
    </source>
</evidence>
<reference evidence="1" key="3">
    <citation type="submission" date="2023-05" db="EMBL/GenBank/DDBJ databases">
        <authorList>
            <person name="Smith C.H."/>
        </authorList>
    </citation>
    <scope>NUCLEOTIDE SEQUENCE</scope>
    <source>
        <strain evidence="1">CHS0354</strain>
        <tissue evidence="1">Mantle</tissue>
    </source>
</reference>
<dbReference type="AlphaFoldDB" id="A0AAE0TD71"/>
<dbReference type="Proteomes" id="UP001195483">
    <property type="component" value="Unassembled WGS sequence"/>
</dbReference>
<dbReference type="EMBL" id="JAEAOA010000502">
    <property type="protein sequence ID" value="KAK3608242.1"/>
    <property type="molecule type" value="Genomic_DNA"/>
</dbReference>
<reference evidence="1" key="1">
    <citation type="journal article" date="2021" name="Genome Biol. Evol.">
        <title>A High-Quality Reference Genome for a Parasitic Bivalve with Doubly Uniparental Inheritance (Bivalvia: Unionida).</title>
        <authorList>
            <person name="Smith C.H."/>
        </authorList>
    </citation>
    <scope>NUCLEOTIDE SEQUENCE</scope>
    <source>
        <strain evidence="1">CHS0354</strain>
    </source>
</reference>
<gene>
    <name evidence="1" type="ORF">CHS0354_007266</name>
</gene>
<proteinExistence type="predicted"/>
<accession>A0AAE0TD71</accession>
<comment type="caution">
    <text evidence="1">The sequence shown here is derived from an EMBL/GenBank/DDBJ whole genome shotgun (WGS) entry which is preliminary data.</text>
</comment>
<keyword evidence="2" id="KW-1185">Reference proteome</keyword>
<protein>
    <submittedName>
        <fullName evidence="1">Uncharacterized protein</fullName>
    </submittedName>
</protein>